<accession>A0A183BXK3</accession>
<evidence type="ECO:0000259" key="1">
    <source>
        <dbReference type="SMART" id="SM00875"/>
    </source>
</evidence>
<reference evidence="2" key="1">
    <citation type="submission" date="2014-05" db="EMBL/GenBank/DDBJ databases">
        <title>The genome and life-stage specific transcriptomes of Globodera pallida elucidate key aspects of plant parasitism by a cyst nematode.</title>
        <authorList>
            <person name="Cotton J.A."/>
            <person name="Lilley C.J."/>
            <person name="Jones L.M."/>
            <person name="Kikuchi T."/>
            <person name="Reid A.J."/>
            <person name="Thorpe P."/>
            <person name="Tsai I.J."/>
            <person name="Beasley H."/>
            <person name="Blok V."/>
            <person name="Cock P.J.A."/>
            <person name="Van den Akker S.E."/>
            <person name="Holroyd N."/>
            <person name="Hunt M."/>
            <person name="Mantelin S."/>
            <person name="Naghra H."/>
            <person name="Pain A."/>
            <person name="Palomares-Rius J.E."/>
            <person name="Zarowiecki M."/>
            <person name="Berriman M."/>
            <person name="Jones J.T."/>
            <person name="Urwin P.E."/>
        </authorList>
    </citation>
    <scope>NUCLEOTIDE SEQUENCE [LARGE SCALE GENOMIC DNA]</scope>
    <source>
        <strain evidence="2">Lindley</strain>
    </source>
</reference>
<proteinExistence type="predicted"/>
<reference evidence="3" key="2">
    <citation type="submission" date="2016-06" db="UniProtKB">
        <authorList>
            <consortium name="WormBaseParasite"/>
        </authorList>
    </citation>
    <scope>IDENTIFICATION</scope>
</reference>
<name>A0A183BXK3_GLOPA</name>
<protein>
    <submittedName>
        <fullName evidence="3">BACK domain-containing protein</fullName>
    </submittedName>
</protein>
<organism evidence="2 3">
    <name type="scientific">Globodera pallida</name>
    <name type="common">Potato cyst nematode worm</name>
    <name type="synonym">Heterodera pallida</name>
    <dbReference type="NCBI Taxonomy" id="36090"/>
    <lineage>
        <taxon>Eukaryota</taxon>
        <taxon>Metazoa</taxon>
        <taxon>Ecdysozoa</taxon>
        <taxon>Nematoda</taxon>
        <taxon>Chromadorea</taxon>
        <taxon>Rhabditida</taxon>
        <taxon>Tylenchina</taxon>
        <taxon>Tylenchomorpha</taxon>
        <taxon>Tylenchoidea</taxon>
        <taxon>Heteroderidae</taxon>
        <taxon>Heteroderinae</taxon>
        <taxon>Globodera</taxon>
    </lineage>
</organism>
<evidence type="ECO:0000313" key="2">
    <source>
        <dbReference type="Proteomes" id="UP000050741"/>
    </source>
</evidence>
<feature type="domain" description="BACK" evidence="1">
    <location>
        <begin position="45"/>
        <end position="165"/>
    </location>
</feature>
<dbReference type="CDD" id="cd18186">
    <property type="entry name" value="BTB_POZ_ZBTB_KLHL-like"/>
    <property type="match status" value="1"/>
</dbReference>
<dbReference type="InterPro" id="IPR011333">
    <property type="entry name" value="SKP1/BTB/POZ_sf"/>
</dbReference>
<dbReference type="Proteomes" id="UP000050741">
    <property type="component" value="Unassembled WGS sequence"/>
</dbReference>
<dbReference type="InterPro" id="IPR011705">
    <property type="entry name" value="BACK"/>
</dbReference>
<dbReference type="AlphaFoldDB" id="A0A183BXK3"/>
<dbReference type="SMART" id="SM00875">
    <property type="entry name" value="BACK"/>
    <property type="match status" value="1"/>
</dbReference>
<sequence length="177" mass="20378">MKKKRSENFWRNFWIIGADVEVGAFKAMLSFIYGDDLSGLNGDNAMAVLYAANKYNVSGLIKACVDFPKAKLRNIFLALGEARYLQREEFLQIDQKLLCELLDRDQLFVCGEIAIWNAALRWADEKCRQNVEKCSTENRREMLGPAFFKIRFPLMPQKNFSEIIVPSGMLTNDQMMS</sequence>
<evidence type="ECO:0000313" key="3">
    <source>
        <dbReference type="WBParaSite" id="GPLIN_000534200"/>
    </source>
</evidence>
<dbReference type="SUPFAM" id="SSF54695">
    <property type="entry name" value="POZ domain"/>
    <property type="match status" value="1"/>
</dbReference>
<dbReference type="Pfam" id="PF07707">
    <property type="entry name" value="BACK"/>
    <property type="match status" value="1"/>
</dbReference>
<dbReference type="WBParaSite" id="GPLIN_000534200">
    <property type="protein sequence ID" value="GPLIN_000534200"/>
    <property type="gene ID" value="GPLIN_000534200"/>
</dbReference>
<dbReference type="Gene3D" id="1.25.40.420">
    <property type="match status" value="1"/>
</dbReference>
<keyword evidence="2" id="KW-1185">Reference proteome</keyword>
<dbReference type="PANTHER" id="PTHR45774">
    <property type="entry name" value="BTB/POZ DOMAIN-CONTAINING"/>
    <property type="match status" value="1"/>
</dbReference>
<dbReference type="Gene3D" id="3.30.710.10">
    <property type="entry name" value="Potassium Channel Kv1.1, Chain A"/>
    <property type="match status" value="1"/>
</dbReference>